<name>F0F3P0_9BACT</name>
<gene>
    <name evidence="1" type="ORF">HMPREF9141_0206</name>
</gene>
<sequence length="80" mass="8905">MGNTAPSAVAIIAGRAEEPRVHPLTCFSVDKERDCLFKGCCAWKVLLAIESEWRTCRRKAPYMENAGILSPLTEMPKKNP</sequence>
<evidence type="ECO:0000313" key="1">
    <source>
        <dbReference type="EMBL" id="EGC21456.1"/>
    </source>
</evidence>
<accession>F0F3P0</accession>
<keyword evidence="2" id="KW-1185">Reference proteome</keyword>
<protein>
    <submittedName>
        <fullName evidence="1">Uncharacterized protein</fullName>
    </submittedName>
</protein>
<dbReference type="STRING" id="888743.HMPREF9141_0206"/>
<dbReference type="Proteomes" id="UP000005697">
    <property type="component" value="Unassembled WGS sequence"/>
</dbReference>
<organism evidence="1 2">
    <name type="scientific">Prevotella multiformis DSM 16608</name>
    <dbReference type="NCBI Taxonomy" id="888743"/>
    <lineage>
        <taxon>Bacteria</taxon>
        <taxon>Pseudomonadati</taxon>
        <taxon>Bacteroidota</taxon>
        <taxon>Bacteroidia</taxon>
        <taxon>Bacteroidales</taxon>
        <taxon>Prevotellaceae</taxon>
        <taxon>Prevotella</taxon>
    </lineage>
</organism>
<dbReference type="EMBL" id="AEWX01000001">
    <property type="protein sequence ID" value="EGC21456.1"/>
    <property type="molecule type" value="Genomic_DNA"/>
</dbReference>
<dbReference type="HOGENOM" id="CLU_2586806_0_0_10"/>
<dbReference type="AlphaFoldDB" id="F0F3P0"/>
<reference evidence="1 2" key="1">
    <citation type="submission" date="2011-01" db="EMBL/GenBank/DDBJ databases">
        <authorList>
            <person name="Muzny D."/>
            <person name="Qin X."/>
            <person name="Deng J."/>
            <person name="Jiang H."/>
            <person name="Liu Y."/>
            <person name="Qu J."/>
            <person name="Song X.-Z."/>
            <person name="Zhang L."/>
            <person name="Thornton R."/>
            <person name="Coyle M."/>
            <person name="Francisco L."/>
            <person name="Jackson L."/>
            <person name="Javaid M."/>
            <person name="Korchina V."/>
            <person name="Kovar C."/>
            <person name="Mata R."/>
            <person name="Mathew T."/>
            <person name="Ngo R."/>
            <person name="Nguyen L."/>
            <person name="Nguyen N."/>
            <person name="Okwuonu G."/>
            <person name="Ongeri F."/>
            <person name="Pham C."/>
            <person name="Simmons D."/>
            <person name="Wilczek-Boney K."/>
            <person name="Hale W."/>
            <person name="Jakkamsetti A."/>
            <person name="Pham P."/>
            <person name="Ruth R."/>
            <person name="San Lucas F."/>
            <person name="Warren J."/>
            <person name="Zhang J."/>
            <person name="Zhao Z."/>
            <person name="Zhou C."/>
            <person name="Zhu D."/>
            <person name="Lee S."/>
            <person name="Bess C."/>
            <person name="Blankenburg K."/>
            <person name="Forbes L."/>
            <person name="Fu Q."/>
            <person name="Gubbala S."/>
            <person name="Hirani K."/>
            <person name="Jayaseelan J.C."/>
            <person name="Lara F."/>
            <person name="Munidasa M."/>
            <person name="Palculict T."/>
            <person name="Patil S."/>
            <person name="Pu L.-L."/>
            <person name="Saada N."/>
            <person name="Tang L."/>
            <person name="Weissenberger G."/>
            <person name="Zhu Y."/>
            <person name="Hemphill L."/>
            <person name="Shang Y."/>
            <person name="Youmans B."/>
            <person name="Ayvaz T."/>
            <person name="Ross M."/>
            <person name="Santibanez J."/>
            <person name="Aqrawi P."/>
            <person name="Gross S."/>
            <person name="Joshi V."/>
            <person name="Fowler G."/>
            <person name="Nazareth L."/>
            <person name="Reid J."/>
            <person name="Worley K."/>
            <person name="Petrosino J."/>
            <person name="Highlander S."/>
            <person name="Gibbs R."/>
        </authorList>
    </citation>
    <scope>NUCLEOTIDE SEQUENCE [LARGE SCALE GENOMIC DNA]</scope>
    <source>
        <strain evidence="1 2">DSM 16608</strain>
    </source>
</reference>
<proteinExistence type="predicted"/>
<evidence type="ECO:0000313" key="2">
    <source>
        <dbReference type="Proteomes" id="UP000005697"/>
    </source>
</evidence>
<comment type="caution">
    <text evidence="1">The sequence shown here is derived from an EMBL/GenBank/DDBJ whole genome shotgun (WGS) entry which is preliminary data.</text>
</comment>